<dbReference type="OrthoDB" id="9811754at2"/>
<keyword evidence="6" id="KW-1185">Reference proteome</keyword>
<keyword evidence="2" id="KW-0472">Membrane</keyword>
<dbReference type="InterPro" id="IPR058634">
    <property type="entry name" value="AaeA-lik-b-barrel"/>
</dbReference>
<proteinExistence type="predicted"/>
<dbReference type="PANTHER" id="PTHR30386">
    <property type="entry name" value="MEMBRANE FUSION SUBUNIT OF EMRAB-TOLC MULTIDRUG EFFLUX PUMP"/>
    <property type="match status" value="1"/>
</dbReference>
<dbReference type="RefSeq" id="WP_130155994.1">
    <property type="nucleotide sequence ID" value="NZ_SGIS01000008.1"/>
</dbReference>
<dbReference type="Gene3D" id="2.40.30.170">
    <property type="match status" value="1"/>
</dbReference>
<evidence type="ECO:0000259" key="3">
    <source>
        <dbReference type="Pfam" id="PF25917"/>
    </source>
</evidence>
<dbReference type="Gene3D" id="1.10.287.470">
    <property type="entry name" value="Helix hairpin bin"/>
    <property type="match status" value="1"/>
</dbReference>
<feature type="transmembrane region" description="Helical" evidence="2">
    <location>
        <begin position="32"/>
        <end position="50"/>
    </location>
</feature>
<feature type="region of interest" description="Disordered" evidence="1">
    <location>
        <begin position="1"/>
        <end position="21"/>
    </location>
</feature>
<organism evidence="5 6">
    <name type="scientific">Sphingomonas populi</name>
    <dbReference type="NCBI Taxonomy" id="2484750"/>
    <lineage>
        <taxon>Bacteria</taxon>
        <taxon>Pseudomonadati</taxon>
        <taxon>Pseudomonadota</taxon>
        <taxon>Alphaproteobacteria</taxon>
        <taxon>Sphingomonadales</taxon>
        <taxon>Sphingomonadaceae</taxon>
        <taxon>Sphingomonas</taxon>
    </lineage>
</organism>
<dbReference type="AlphaFoldDB" id="A0A4Q6XYS5"/>
<dbReference type="InterPro" id="IPR058625">
    <property type="entry name" value="MdtA-like_BSH"/>
</dbReference>
<keyword evidence="2" id="KW-1133">Transmembrane helix</keyword>
<evidence type="ECO:0000313" key="6">
    <source>
        <dbReference type="Proteomes" id="UP000292085"/>
    </source>
</evidence>
<comment type="caution">
    <text evidence="5">The sequence shown here is derived from an EMBL/GenBank/DDBJ whole genome shotgun (WGS) entry which is preliminary data.</text>
</comment>
<dbReference type="SUPFAM" id="SSF111369">
    <property type="entry name" value="HlyD-like secretion proteins"/>
    <property type="match status" value="2"/>
</dbReference>
<name>A0A4Q6XYS5_9SPHN</name>
<keyword evidence="2" id="KW-0812">Transmembrane</keyword>
<dbReference type="PANTHER" id="PTHR30386:SF24">
    <property type="entry name" value="MULTIDRUG RESISTANCE EFFLUX PUMP"/>
    <property type="match status" value="1"/>
</dbReference>
<evidence type="ECO:0000313" key="5">
    <source>
        <dbReference type="EMBL" id="RZF65161.1"/>
    </source>
</evidence>
<feature type="compositionally biased region" description="Basic and acidic residues" evidence="1">
    <location>
        <begin position="8"/>
        <end position="21"/>
    </location>
</feature>
<protein>
    <submittedName>
        <fullName evidence="5">HlyD family secretion protein</fullName>
    </submittedName>
</protein>
<dbReference type="EMBL" id="SGIS01000008">
    <property type="protein sequence ID" value="RZF65161.1"/>
    <property type="molecule type" value="Genomic_DNA"/>
</dbReference>
<reference evidence="5 6" key="1">
    <citation type="submission" date="2019-02" db="EMBL/GenBank/DDBJ databases">
        <authorList>
            <person name="Li Y."/>
        </authorList>
    </citation>
    <scope>NUCLEOTIDE SEQUENCE [LARGE SCALE GENOMIC DNA]</scope>
    <source>
        <strain evidence="5 6">3-7</strain>
    </source>
</reference>
<gene>
    <name evidence="5" type="ORF">EWE75_07275</name>
</gene>
<feature type="domain" description="p-hydroxybenzoic acid efflux pump subunit AaeA-like beta-barrel" evidence="4">
    <location>
        <begin position="272"/>
        <end position="364"/>
    </location>
</feature>
<dbReference type="Gene3D" id="2.40.50.100">
    <property type="match status" value="1"/>
</dbReference>
<dbReference type="Pfam" id="PF25917">
    <property type="entry name" value="BSH_RND"/>
    <property type="match status" value="1"/>
</dbReference>
<feature type="domain" description="Multidrug resistance protein MdtA-like barrel-sandwich hybrid" evidence="3">
    <location>
        <begin position="72"/>
        <end position="264"/>
    </location>
</feature>
<dbReference type="InterPro" id="IPR050739">
    <property type="entry name" value="MFP"/>
</dbReference>
<accession>A0A4Q6XYS5</accession>
<sequence length="390" mass="41311">MSDASDQSVREDAPAQDQPEAKKAKLSPVTKLVLLVIVVVLLVLGILWFIHHQTVGKYLQSTDDATIAADAVVVAPKVSGYVEQVLVIDNQDVKAGDPLVRIDPRDYRAKAEQAQAQIAQATATTENARAGIAEQYAAIDQARAQLAAARAKAAHDAAEVARYTPLAASGAETRQQLAQLQIAAKQSSADARAQAAALVAQERRITSIRAQVRQGEAQAQGARAQLSAANVDVGATILRAAINGRVGDKTVTLGQFAQAGTRLMSLVPLDKIYVTANFKETQLALMRAGQPATIEVDALGGTELHGHVESVSPGTGGQFSLLPPQNATGNFTKIVQRVPIRIAIEATPAARRLLVPGLSVTVTVNTIAAKGELDHIRDQEKQREKARPRG</sequence>
<dbReference type="Pfam" id="PF25963">
    <property type="entry name" value="Beta-barrel_AAEA"/>
    <property type="match status" value="1"/>
</dbReference>
<dbReference type="Proteomes" id="UP000292085">
    <property type="component" value="Unassembled WGS sequence"/>
</dbReference>
<evidence type="ECO:0000256" key="1">
    <source>
        <dbReference type="SAM" id="MobiDB-lite"/>
    </source>
</evidence>
<evidence type="ECO:0000259" key="4">
    <source>
        <dbReference type="Pfam" id="PF25963"/>
    </source>
</evidence>
<evidence type="ECO:0000256" key="2">
    <source>
        <dbReference type="SAM" id="Phobius"/>
    </source>
</evidence>